<evidence type="ECO:0000313" key="4">
    <source>
        <dbReference type="RefSeq" id="XP_024944217.1"/>
    </source>
</evidence>
<dbReference type="RefSeq" id="XP_024944217.1">
    <property type="nucleotide sequence ID" value="XM_025088449.1"/>
</dbReference>
<keyword evidence="2" id="KW-0812">Transmembrane</keyword>
<dbReference type="InterPro" id="IPR032145">
    <property type="entry name" value="DUF4818"/>
</dbReference>
<dbReference type="Pfam" id="PF16089">
    <property type="entry name" value="DUF4818"/>
    <property type="match status" value="1"/>
</dbReference>
<feature type="transmembrane region" description="Helical" evidence="2">
    <location>
        <begin position="73"/>
        <end position="97"/>
    </location>
</feature>
<keyword evidence="3" id="KW-1185">Reference proteome</keyword>
<feature type="transmembrane region" description="Helical" evidence="2">
    <location>
        <begin position="131"/>
        <end position="150"/>
    </location>
</feature>
<reference evidence="4" key="1">
    <citation type="submission" date="2025-08" db="UniProtKB">
        <authorList>
            <consortium name="RefSeq"/>
        </authorList>
    </citation>
    <scope>IDENTIFICATION</scope>
</reference>
<accession>A0AAJ7RNG2</accession>
<organism evidence="3 4">
    <name type="scientific">Cephus cinctus</name>
    <name type="common">Wheat stem sawfly</name>
    <dbReference type="NCBI Taxonomy" id="211228"/>
    <lineage>
        <taxon>Eukaryota</taxon>
        <taxon>Metazoa</taxon>
        <taxon>Ecdysozoa</taxon>
        <taxon>Arthropoda</taxon>
        <taxon>Hexapoda</taxon>
        <taxon>Insecta</taxon>
        <taxon>Pterygota</taxon>
        <taxon>Neoptera</taxon>
        <taxon>Endopterygota</taxon>
        <taxon>Hymenoptera</taxon>
        <taxon>Cephoidea</taxon>
        <taxon>Cephidae</taxon>
        <taxon>Cephus</taxon>
    </lineage>
</organism>
<keyword evidence="2" id="KW-1133">Transmembrane helix</keyword>
<sequence>MAKLLCTIWALLFNTVGISIFHTCFSNSIEDENGETILIGPPITGFLFASGVYIIILKLSLFPTSFRKLKPSLLCLYEFLTCSFILEFAIACIWASIDHFLLTTIPKILCQILIRTGYVDIGAWITANKSIMALLNFIVSLSFFLLSLHVTRSVDFTIWTDCGAVEFVQHVQYRLLEKLMSELPRIGHVKRHRRGRRHGPSRSRSCDDDS</sequence>
<gene>
    <name evidence="4" type="primary">LOC107271198</name>
</gene>
<feature type="compositionally biased region" description="Basic residues" evidence="1">
    <location>
        <begin position="190"/>
        <end position="201"/>
    </location>
</feature>
<feature type="region of interest" description="Disordered" evidence="1">
    <location>
        <begin position="190"/>
        <end position="210"/>
    </location>
</feature>
<evidence type="ECO:0000313" key="3">
    <source>
        <dbReference type="Proteomes" id="UP000694920"/>
    </source>
</evidence>
<evidence type="ECO:0000256" key="1">
    <source>
        <dbReference type="SAM" id="MobiDB-lite"/>
    </source>
</evidence>
<dbReference type="KEGG" id="ccin:107271198"/>
<keyword evidence="2" id="KW-0472">Membrane</keyword>
<feature type="transmembrane region" description="Helical" evidence="2">
    <location>
        <begin position="37"/>
        <end position="61"/>
    </location>
</feature>
<dbReference type="Proteomes" id="UP000694920">
    <property type="component" value="Unplaced"/>
</dbReference>
<evidence type="ECO:0000256" key="2">
    <source>
        <dbReference type="SAM" id="Phobius"/>
    </source>
</evidence>
<dbReference type="GeneID" id="107271198"/>
<protein>
    <submittedName>
        <fullName evidence="4">Uncharacterized protein LOC107271198</fullName>
    </submittedName>
</protein>
<name>A0AAJ7RNG2_CEPCN</name>
<dbReference type="AlphaFoldDB" id="A0AAJ7RNG2"/>
<proteinExistence type="predicted"/>